<dbReference type="EMBL" id="DVOG01000180">
    <property type="protein sequence ID" value="HIV04823.1"/>
    <property type="molecule type" value="Genomic_DNA"/>
</dbReference>
<dbReference type="PANTHER" id="PTHR43345:SF5">
    <property type="entry name" value="3-ISOPROPYLMALATE DEHYDRATASE SMALL SUBUNIT"/>
    <property type="match status" value="1"/>
</dbReference>
<evidence type="ECO:0000256" key="6">
    <source>
        <dbReference type="ARBA" id="ARBA00011998"/>
    </source>
</evidence>
<feature type="domain" description="Aconitase A/isopropylmalate dehydratase small subunit swivel" evidence="11">
    <location>
        <begin position="8"/>
        <end position="117"/>
    </location>
</feature>
<comment type="caution">
    <text evidence="12">The sequence shown here is derived from an EMBL/GenBank/DDBJ whole genome shotgun (WGS) entry which is preliminary data.</text>
</comment>
<evidence type="ECO:0000313" key="13">
    <source>
        <dbReference type="Proteomes" id="UP000886812"/>
    </source>
</evidence>
<dbReference type="GO" id="GO:0009098">
    <property type="term" value="P:L-leucine biosynthetic process"/>
    <property type="evidence" value="ECO:0007669"/>
    <property type="project" value="UniProtKB-KW"/>
</dbReference>
<evidence type="ECO:0000256" key="4">
    <source>
        <dbReference type="ARBA" id="ARBA00009845"/>
    </source>
</evidence>
<evidence type="ECO:0000256" key="8">
    <source>
        <dbReference type="ARBA" id="ARBA00022605"/>
    </source>
</evidence>
<comment type="pathway">
    <text evidence="3">Amino-acid biosynthesis; L-leucine biosynthesis; L-leucine from 3-methyl-2-oxobutanoate: step 2/4.</text>
</comment>
<dbReference type="InterPro" id="IPR000573">
    <property type="entry name" value="AconitaseA/IPMdHydase_ssu_swvl"/>
</dbReference>
<dbReference type="GO" id="GO:0009316">
    <property type="term" value="C:3-isopropylmalate dehydratase complex"/>
    <property type="evidence" value="ECO:0007669"/>
    <property type="project" value="InterPro"/>
</dbReference>
<dbReference type="CDD" id="cd01577">
    <property type="entry name" value="IPMI_Swivel"/>
    <property type="match status" value="1"/>
</dbReference>
<evidence type="ECO:0000256" key="5">
    <source>
        <dbReference type="ARBA" id="ARBA00011271"/>
    </source>
</evidence>
<comment type="subunit">
    <text evidence="5">Heterodimer of LeuC and LeuD.</text>
</comment>
<organism evidence="12 13">
    <name type="scientific">Candidatus Spyradosoma merdigallinarum</name>
    <dbReference type="NCBI Taxonomy" id="2840950"/>
    <lineage>
        <taxon>Bacteria</taxon>
        <taxon>Pseudomonadati</taxon>
        <taxon>Verrucomicrobiota</taxon>
        <taxon>Opitutia</taxon>
        <taxon>Opitutia incertae sedis</taxon>
        <taxon>Candidatus Spyradosoma</taxon>
    </lineage>
</organism>
<dbReference type="SUPFAM" id="SSF52016">
    <property type="entry name" value="LeuD/IlvD-like"/>
    <property type="match status" value="1"/>
</dbReference>
<dbReference type="InterPro" id="IPR033940">
    <property type="entry name" value="IPMI_Swivel"/>
</dbReference>
<dbReference type="PANTHER" id="PTHR43345">
    <property type="entry name" value="3-ISOPROPYLMALATE DEHYDRATASE SMALL SUBUNIT 2-RELATED-RELATED"/>
    <property type="match status" value="1"/>
</dbReference>
<dbReference type="NCBIfam" id="NF002458">
    <property type="entry name" value="PRK01641.1"/>
    <property type="match status" value="1"/>
</dbReference>
<dbReference type="GO" id="GO:0003861">
    <property type="term" value="F:3-isopropylmalate dehydratase activity"/>
    <property type="evidence" value="ECO:0007669"/>
    <property type="project" value="UniProtKB-EC"/>
</dbReference>
<comment type="similarity">
    <text evidence="4">Belongs to the LeuD family. LeuD type 1 subfamily.</text>
</comment>
<dbReference type="AlphaFoldDB" id="A0A9D1T1F5"/>
<reference evidence="12" key="1">
    <citation type="submission" date="2020-10" db="EMBL/GenBank/DDBJ databases">
        <authorList>
            <person name="Gilroy R."/>
        </authorList>
    </citation>
    <scope>NUCLEOTIDE SEQUENCE</scope>
    <source>
        <strain evidence="12">10669</strain>
    </source>
</reference>
<dbReference type="Gene3D" id="3.20.19.10">
    <property type="entry name" value="Aconitase, domain 4"/>
    <property type="match status" value="1"/>
</dbReference>
<dbReference type="Proteomes" id="UP000886812">
    <property type="component" value="Unassembled WGS sequence"/>
</dbReference>
<dbReference type="InterPro" id="IPR015928">
    <property type="entry name" value="Aconitase/3IPM_dehydase_swvl"/>
</dbReference>
<name>A0A9D1T1F5_9BACT</name>
<comment type="catalytic activity">
    <reaction evidence="1">
        <text>(2R,3S)-3-isopropylmalate = (2S)-2-isopropylmalate</text>
        <dbReference type="Rhea" id="RHEA:32287"/>
        <dbReference type="ChEBI" id="CHEBI:1178"/>
        <dbReference type="ChEBI" id="CHEBI:35121"/>
        <dbReference type="EC" id="4.2.1.33"/>
    </reaction>
</comment>
<evidence type="ECO:0000256" key="7">
    <source>
        <dbReference type="ARBA" id="ARBA00022430"/>
    </source>
</evidence>
<evidence type="ECO:0000256" key="1">
    <source>
        <dbReference type="ARBA" id="ARBA00000491"/>
    </source>
</evidence>
<comment type="function">
    <text evidence="2">Catalyzes the isomerization between 2-isopropylmalate and 3-isopropylmalate, via the formation of 2-isopropylmaleate.</text>
</comment>
<keyword evidence="8" id="KW-0028">Amino-acid biosynthesis</keyword>
<dbReference type="EC" id="4.2.1.33" evidence="6"/>
<evidence type="ECO:0000256" key="2">
    <source>
        <dbReference type="ARBA" id="ARBA00002695"/>
    </source>
</evidence>
<dbReference type="InterPro" id="IPR050075">
    <property type="entry name" value="LeuD"/>
</dbReference>
<gene>
    <name evidence="12" type="primary">leuD</name>
    <name evidence="12" type="ORF">IAC75_06750</name>
</gene>
<keyword evidence="7" id="KW-0432">Leucine biosynthesis</keyword>
<reference evidence="12" key="2">
    <citation type="journal article" date="2021" name="PeerJ">
        <title>Extensive microbial diversity within the chicken gut microbiome revealed by metagenomics and culture.</title>
        <authorList>
            <person name="Gilroy R."/>
            <person name="Ravi A."/>
            <person name="Getino M."/>
            <person name="Pursley I."/>
            <person name="Horton D.L."/>
            <person name="Alikhan N.F."/>
            <person name="Baker D."/>
            <person name="Gharbi K."/>
            <person name="Hall N."/>
            <person name="Watson M."/>
            <person name="Adriaenssens E.M."/>
            <person name="Foster-Nyarko E."/>
            <person name="Jarju S."/>
            <person name="Secka A."/>
            <person name="Antonio M."/>
            <person name="Oren A."/>
            <person name="Chaudhuri R.R."/>
            <person name="La Ragione R."/>
            <person name="Hildebrand F."/>
            <person name="Pallen M.J."/>
        </authorList>
    </citation>
    <scope>NUCLEOTIDE SEQUENCE</scope>
    <source>
        <strain evidence="12">10669</strain>
    </source>
</reference>
<accession>A0A9D1T1F5</accession>
<evidence type="ECO:0000259" key="11">
    <source>
        <dbReference type="Pfam" id="PF00694"/>
    </source>
</evidence>
<dbReference type="NCBIfam" id="TIGR00171">
    <property type="entry name" value="leuD"/>
    <property type="match status" value="1"/>
</dbReference>
<keyword evidence="10" id="KW-0100">Branched-chain amino acid biosynthesis</keyword>
<proteinExistence type="inferred from homology"/>
<evidence type="ECO:0000256" key="3">
    <source>
        <dbReference type="ARBA" id="ARBA00004729"/>
    </source>
</evidence>
<dbReference type="InterPro" id="IPR004431">
    <property type="entry name" value="3-IsopropMal_deHydase_ssu"/>
</dbReference>
<evidence type="ECO:0000256" key="9">
    <source>
        <dbReference type="ARBA" id="ARBA00023239"/>
    </source>
</evidence>
<protein>
    <recommendedName>
        <fullName evidence="6">3-isopropylmalate dehydratase</fullName>
        <ecNumber evidence="6">4.2.1.33</ecNumber>
    </recommendedName>
</protein>
<evidence type="ECO:0000256" key="10">
    <source>
        <dbReference type="ARBA" id="ARBA00023304"/>
    </source>
</evidence>
<dbReference type="Pfam" id="PF00694">
    <property type="entry name" value="Aconitase_C"/>
    <property type="match status" value="1"/>
</dbReference>
<sequence>MPLEKISSVSGVPAFVAGDDIDTDRIIPARFLKSVTFDGLGEFAFYDERKNADGTDKPHPLNALPNAKILVTGMNFGCGSSREHAPQALRRRGIRAIVAGSFAEIFFGNATTLGVACVSAEREALAEIEAWIAKNPGAGITVDVENLRVVFGGKSVPVALPETVRNALLNGRWDPIADLLENADKISALAASLA</sequence>
<keyword evidence="9 12" id="KW-0456">Lyase</keyword>
<evidence type="ECO:0000313" key="12">
    <source>
        <dbReference type="EMBL" id="HIV04823.1"/>
    </source>
</evidence>